<feature type="coiled-coil region" evidence="1">
    <location>
        <begin position="33"/>
        <end position="86"/>
    </location>
</feature>
<accession>A0A0K0F660</accession>
<evidence type="ECO:0000256" key="1">
    <source>
        <dbReference type="SAM" id="Coils"/>
    </source>
</evidence>
<keyword evidence="2" id="KW-1185">Reference proteome</keyword>
<proteinExistence type="predicted"/>
<keyword evidence="1" id="KW-0175">Coiled coil</keyword>
<evidence type="ECO:0000313" key="3">
    <source>
        <dbReference type="WBParaSite" id="SVE_0430300.1"/>
    </source>
</evidence>
<name>A0A0K0F660_STRVS</name>
<dbReference type="AlphaFoldDB" id="A0A0K0F660"/>
<evidence type="ECO:0000313" key="2">
    <source>
        <dbReference type="Proteomes" id="UP000035680"/>
    </source>
</evidence>
<protein>
    <submittedName>
        <fullName evidence="3">Uncharacterized protein</fullName>
    </submittedName>
</protein>
<organism evidence="2 3">
    <name type="scientific">Strongyloides venezuelensis</name>
    <name type="common">Threadworm</name>
    <dbReference type="NCBI Taxonomy" id="75913"/>
    <lineage>
        <taxon>Eukaryota</taxon>
        <taxon>Metazoa</taxon>
        <taxon>Ecdysozoa</taxon>
        <taxon>Nematoda</taxon>
        <taxon>Chromadorea</taxon>
        <taxon>Rhabditida</taxon>
        <taxon>Tylenchina</taxon>
        <taxon>Panagrolaimomorpha</taxon>
        <taxon>Strongyloidoidea</taxon>
        <taxon>Strongyloididae</taxon>
        <taxon>Strongyloides</taxon>
    </lineage>
</organism>
<dbReference type="WBParaSite" id="SVE_0430300.1">
    <property type="protein sequence ID" value="SVE_0430300.1"/>
    <property type="gene ID" value="SVE_0430300"/>
</dbReference>
<reference evidence="2" key="1">
    <citation type="submission" date="2014-07" db="EMBL/GenBank/DDBJ databases">
        <authorList>
            <person name="Martin A.A"/>
            <person name="De Silva N."/>
        </authorList>
    </citation>
    <scope>NUCLEOTIDE SEQUENCE</scope>
</reference>
<feature type="coiled-coil region" evidence="1">
    <location>
        <begin position="180"/>
        <end position="226"/>
    </location>
</feature>
<sequence>MQSNSGYLEILDNIKYKLPMDTHMIKECMPTTEIDLKDELNKQESYLQELKIQMAELNGKLKSDERKRRENDIKNVQGNIEAINKQLKLLPTKNNFENNKVVDDQQKSLDIEINGILNSNEKCNTKHNVFEEKHLIELNSIFQNELAEEKEKIAKLVVDLNSKLQKLQMYAIFSSNVKLLTAEEEEYWKMECEKENEKRRILLTEIHSLRDECAMLRASIEQCNLESKNYLQTNI</sequence>
<dbReference type="Proteomes" id="UP000035680">
    <property type="component" value="Unassembled WGS sequence"/>
</dbReference>
<dbReference type="STRING" id="75913.A0A0K0F660"/>
<reference evidence="3" key="2">
    <citation type="submission" date="2015-08" db="UniProtKB">
        <authorList>
            <consortium name="WormBaseParasite"/>
        </authorList>
    </citation>
    <scope>IDENTIFICATION</scope>
</reference>